<accession>A0A699GR24</accession>
<feature type="compositionally biased region" description="Basic and acidic residues" evidence="1">
    <location>
        <begin position="361"/>
        <end position="406"/>
    </location>
</feature>
<comment type="caution">
    <text evidence="2">The sequence shown here is derived from an EMBL/GenBank/DDBJ whole genome shotgun (WGS) entry which is preliminary data.</text>
</comment>
<feature type="compositionally biased region" description="Polar residues" evidence="1">
    <location>
        <begin position="439"/>
        <end position="452"/>
    </location>
</feature>
<feature type="compositionally biased region" description="Basic and acidic residues" evidence="1">
    <location>
        <begin position="425"/>
        <end position="435"/>
    </location>
</feature>
<proteinExistence type="predicted"/>
<sequence length="697" mass="79226">MTSITAQQTKLDLELVSKENRLDIGKCNGRIPRGLKPKEETFQVVLDALALTPCYPTFVITVDVPEMHQSWRTFAALINRSLSRKTTALDKLRIVIREPPMETQPKRKEKGGCCSCNDKECSELENDSEEHESDSEQDTDGSELDSESDQQDDDDEVKDDDDDEVKDDDEYDDNDVDKFEGDEDRGMDSDDIQDKKADKTEVYVTSSSRSSDLASKFLNFLDIHPADTEIFSPMDVYVHHEVPRIHTSIFLVVPVLVIPEASPVYMNIPQSSQTFTSLPLQSTLSPLPTTETTNIPTLILNFASVFRFNNRVIALEKNVAELKNDPLHTQVTVLVDYHLETRMGATREEFMNFLSTSLTDRITEQRSRNDKDKNEGPSARSDRGLKKRNTSKDVEPTTCLKTKDSSSRSSKGSKPQPKSFGKSVHVKEPKFKVGHIDTPQGQKGNQESTNPDWNEDKTPQKGPTQNWLMTLAASNSTGKSLKEFDEFIRTSIDLSSYILNCLKIENLTQEILLGSAFRLLKGTRSNYAKLEYDFEECYKALSEKLDWENPEGIEFFINNDLKYLEGGISTMTYTMSTTKTKGAQYDLQGIKDMVPKIWRPVKVAFDKYTLWGISHWRDQCKTFYTYARGIQSKGYVYSTKCILVVTQVLIIRKHGYGFLEEIVNQLINISGDDVADFAITLRMFTRSLVIQKRVKDL</sequence>
<protein>
    <submittedName>
        <fullName evidence="2">Uncharacterized protein</fullName>
    </submittedName>
</protein>
<gene>
    <name evidence="2" type="ORF">Tci_168894</name>
</gene>
<dbReference type="AlphaFoldDB" id="A0A699GR24"/>
<evidence type="ECO:0000256" key="1">
    <source>
        <dbReference type="SAM" id="MobiDB-lite"/>
    </source>
</evidence>
<dbReference type="EMBL" id="BKCJ010040444">
    <property type="protein sequence ID" value="GEV96917.1"/>
    <property type="molecule type" value="Genomic_DNA"/>
</dbReference>
<organism evidence="2">
    <name type="scientific">Tanacetum cinerariifolium</name>
    <name type="common">Dalmatian daisy</name>
    <name type="synonym">Chrysanthemum cinerariifolium</name>
    <dbReference type="NCBI Taxonomy" id="118510"/>
    <lineage>
        <taxon>Eukaryota</taxon>
        <taxon>Viridiplantae</taxon>
        <taxon>Streptophyta</taxon>
        <taxon>Embryophyta</taxon>
        <taxon>Tracheophyta</taxon>
        <taxon>Spermatophyta</taxon>
        <taxon>Magnoliopsida</taxon>
        <taxon>eudicotyledons</taxon>
        <taxon>Gunneridae</taxon>
        <taxon>Pentapetalae</taxon>
        <taxon>asterids</taxon>
        <taxon>campanulids</taxon>
        <taxon>Asterales</taxon>
        <taxon>Asteraceae</taxon>
        <taxon>Asteroideae</taxon>
        <taxon>Anthemideae</taxon>
        <taxon>Anthemidinae</taxon>
        <taxon>Tanacetum</taxon>
    </lineage>
</organism>
<feature type="region of interest" description="Disordered" evidence="1">
    <location>
        <begin position="125"/>
        <end position="203"/>
    </location>
</feature>
<feature type="compositionally biased region" description="Low complexity" evidence="1">
    <location>
        <begin position="407"/>
        <end position="423"/>
    </location>
</feature>
<feature type="region of interest" description="Disordered" evidence="1">
    <location>
        <begin position="361"/>
        <end position="465"/>
    </location>
</feature>
<evidence type="ECO:0000313" key="2">
    <source>
        <dbReference type="EMBL" id="GEV96917.1"/>
    </source>
</evidence>
<feature type="compositionally biased region" description="Basic and acidic residues" evidence="1">
    <location>
        <begin position="176"/>
        <end position="201"/>
    </location>
</feature>
<feature type="compositionally biased region" description="Acidic residues" evidence="1">
    <location>
        <begin position="125"/>
        <end position="175"/>
    </location>
</feature>
<name>A0A699GR24_TANCI</name>
<reference evidence="2" key="1">
    <citation type="journal article" date="2019" name="Sci. Rep.">
        <title>Draft genome of Tanacetum cinerariifolium, the natural source of mosquito coil.</title>
        <authorList>
            <person name="Yamashiro T."/>
            <person name="Shiraishi A."/>
            <person name="Satake H."/>
            <person name="Nakayama K."/>
        </authorList>
    </citation>
    <scope>NUCLEOTIDE SEQUENCE</scope>
</reference>